<dbReference type="SUPFAM" id="SSF51351">
    <property type="entry name" value="Triosephosphate isomerase (TIM)"/>
    <property type="match status" value="1"/>
</dbReference>
<evidence type="ECO:0000256" key="10">
    <source>
        <dbReference type="RuleBase" id="RU363013"/>
    </source>
</evidence>
<dbReference type="NCBIfam" id="TIGR00419">
    <property type="entry name" value="tim"/>
    <property type="match status" value="1"/>
</dbReference>
<dbReference type="HAMAP" id="MF_00147_B">
    <property type="entry name" value="TIM_B"/>
    <property type="match status" value="1"/>
</dbReference>
<dbReference type="GO" id="GO:0046166">
    <property type="term" value="P:glyceraldehyde-3-phosphate biosynthetic process"/>
    <property type="evidence" value="ECO:0007669"/>
    <property type="project" value="TreeGrafter"/>
</dbReference>
<feature type="binding site" evidence="9">
    <location>
        <position position="172"/>
    </location>
    <ligand>
        <name>substrate</name>
    </ligand>
</feature>
<comment type="catalytic activity">
    <reaction evidence="9 10">
        <text>D-glyceraldehyde 3-phosphate = dihydroxyacetone phosphate</text>
        <dbReference type="Rhea" id="RHEA:18585"/>
        <dbReference type="ChEBI" id="CHEBI:57642"/>
        <dbReference type="ChEBI" id="CHEBI:59776"/>
        <dbReference type="EC" id="5.3.1.1"/>
    </reaction>
</comment>
<keyword evidence="8 9" id="KW-0413">Isomerase</keyword>
<evidence type="ECO:0000256" key="3">
    <source>
        <dbReference type="ARBA" id="ARBA00011940"/>
    </source>
</evidence>
<feature type="binding site" evidence="9">
    <location>
        <begin position="9"/>
        <end position="11"/>
    </location>
    <ligand>
        <name>substrate</name>
    </ligand>
</feature>
<dbReference type="GO" id="GO:0006094">
    <property type="term" value="P:gluconeogenesis"/>
    <property type="evidence" value="ECO:0007669"/>
    <property type="project" value="UniProtKB-UniRule"/>
</dbReference>
<keyword evidence="7 9" id="KW-0324">Glycolysis</keyword>
<feature type="active site" description="Proton acceptor" evidence="9">
    <location>
        <position position="166"/>
    </location>
</feature>
<comment type="function">
    <text evidence="9">Involved in the gluconeogenesis. Catalyzes stereospecifically the conversion of dihydroxyacetone phosphate (DHAP) to D-glyceraldehyde-3-phosphate (G3P).</text>
</comment>
<dbReference type="InterPro" id="IPR035990">
    <property type="entry name" value="TIM_sf"/>
</dbReference>
<proteinExistence type="inferred from homology"/>
<evidence type="ECO:0000256" key="6">
    <source>
        <dbReference type="ARBA" id="ARBA00022490"/>
    </source>
</evidence>
<accession>A0A4V3ERZ1</accession>
<dbReference type="Proteomes" id="UP000295325">
    <property type="component" value="Unassembled WGS sequence"/>
</dbReference>
<dbReference type="EMBL" id="SOAZ01000025">
    <property type="protein sequence ID" value="TDT50747.1"/>
    <property type="molecule type" value="Genomic_DNA"/>
</dbReference>
<dbReference type="InterPro" id="IPR013785">
    <property type="entry name" value="Aldolase_TIM"/>
</dbReference>
<evidence type="ECO:0000256" key="9">
    <source>
        <dbReference type="HAMAP-Rule" id="MF_00147"/>
    </source>
</evidence>
<comment type="pathway">
    <text evidence="1 9 10">Carbohydrate degradation; glycolysis; D-glyceraldehyde 3-phosphate from glycerone phosphate: step 1/1.</text>
</comment>
<dbReference type="OrthoDB" id="9809429at2"/>
<dbReference type="EC" id="5.3.1.1" evidence="3 9"/>
<dbReference type="UniPathway" id="UPA00109">
    <property type="reaction ID" value="UER00189"/>
</dbReference>
<evidence type="ECO:0000256" key="2">
    <source>
        <dbReference type="ARBA" id="ARBA00007422"/>
    </source>
</evidence>
<keyword evidence="5 9" id="KW-0312">Gluconeogenesis</keyword>
<comment type="subunit">
    <text evidence="9 10">Homodimer.</text>
</comment>
<dbReference type="PROSITE" id="PS00171">
    <property type="entry name" value="TIM_1"/>
    <property type="match status" value="1"/>
</dbReference>
<keyword evidence="6 9" id="KW-0963">Cytoplasm</keyword>
<comment type="subcellular location">
    <subcellularLocation>
        <location evidence="9 10">Cytoplasm</location>
    </subcellularLocation>
</comment>
<organism evidence="11 12">
    <name type="scientific">Fonticella tunisiensis</name>
    <dbReference type="NCBI Taxonomy" id="1096341"/>
    <lineage>
        <taxon>Bacteria</taxon>
        <taxon>Bacillati</taxon>
        <taxon>Bacillota</taxon>
        <taxon>Clostridia</taxon>
        <taxon>Eubacteriales</taxon>
        <taxon>Clostridiaceae</taxon>
        <taxon>Fonticella</taxon>
    </lineage>
</organism>
<dbReference type="AlphaFoldDB" id="A0A4V3ERZ1"/>
<evidence type="ECO:0000313" key="11">
    <source>
        <dbReference type="EMBL" id="TDT50747.1"/>
    </source>
</evidence>
<comment type="similarity">
    <text evidence="2 9 10">Belongs to the triosephosphate isomerase family.</text>
</comment>
<dbReference type="PANTHER" id="PTHR21139">
    <property type="entry name" value="TRIOSEPHOSPHATE ISOMERASE"/>
    <property type="match status" value="1"/>
</dbReference>
<dbReference type="GO" id="GO:0006096">
    <property type="term" value="P:glycolytic process"/>
    <property type="evidence" value="ECO:0007669"/>
    <property type="project" value="UniProtKB-UniRule"/>
</dbReference>
<comment type="caution">
    <text evidence="11">The sequence shown here is derived from an EMBL/GenBank/DDBJ whole genome shotgun (WGS) entry which is preliminary data.</text>
</comment>
<sequence length="248" mass="27305">MRKPIIAGNWKMNKTSKEAAQLILELRDKVKNANCEVVVCPPFTSLAQVITLVENTNIKVGAQNMYYQAEGAFTGEVSPTMLKDLGVEYVILGHSERRQYFKEDDELINKKVKAAFIYGLTPILCVGETLEEREAGKTFEVISSQVERDLMNLDAEKVARMVIAYEPVWAIGTGKTATSEQANEVIAFIRNKVRELYGDNAAESIRIQYGGSVKPSTIKEQMAQSDIDGALVGGASLNAADFAAIVNY</sequence>
<evidence type="ECO:0000256" key="5">
    <source>
        <dbReference type="ARBA" id="ARBA00022432"/>
    </source>
</evidence>
<dbReference type="GO" id="GO:0005829">
    <property type="term" value="C:cytosol"/>
    <property type="evidence" value="ECO:0007669"/>
    <property type="project" value="TreeGrafter"/>
</dbReference>
<dbReference type="GO" id="GO:0019563">
    <property type="term" value="P:glycerol catabolic process"/>
    <property type="evidence" value="ECO:0007669"/>
    <property type="project" value="TreeGrafter"/>
</dbReference>
<dbReference type="GO" id="GO:0004807">
    <property type="term" value="F:triose-phosphate isomerase activity"/>
    <property type="evidence" value="ECO:0007669"/>
    <property type="project" value="UniProtKB-UniRule"/>
</dbReference>
<dbReference type="UniPathway" id="UPA00138"/>
<evidence type="ECO:0000256" key="1">
    <source>
        <dbReference type="ARBA" id="ARBA00004680"/>
    </source>
</evidence>
<evidence type="ECO:0000256" key="8">
    <source>
        <dbReference type="ARBA" id="ARBA00023235"/>
    </source>
</evidence>
<feature type="binding site" evidence="9">
    <location>
        <position position="212"/>
    </location>
    <ligand>
        <name>substrate</name>
    </ligand>
</feature>
<dbReference type="Gene3D" id="3.20.20.70">
    <property type="entry name" value="Aldolase class I"/>
    <property type="match status" value="1"/>
</dbReference>
<dbReference type="InterPro" id="IPR020861">
    <property type="entry name" value="Triosephosphate_isomerase_AS"/>
</dbReference>
<dbReference type="PROSITE" id="PS51440">
    <property type="entry name" value="TIM_2"/>
    <property type="match status" value="1"/>
</dbReference>
<dbReference type="RefSeq" id="WP_133629014.1">
    <property type="nucleotide sequence ID" value="NZ_SOAZ01000025.1"/>
</dbReference>
<gene>
    <name evidence="9" type="primary">tpiA</name>
    <name evidence="11" type="ORF">EDD71_12537</name>
</gene>
<dbReference type="InterPro" id="IPR000652">
    <property type="entry name" value="Triosephosphate_isomerase"/>
</dbReference>
<comment type="pathway">
    <text evidence="9 10">Carbohydrate biosynthesis; gluconeogenesis.</text>
</comment>
<feature type="binding site" evidence="9">
    <location>
        <begin position="233"/>
        <end position="234"/>
    </location>
    <ligand>
        <name>substrate</name>
    </ligand>
</feature>
<evidence type="ECO:0000256" key="7">
    <source>
        <dbReference type="ARBA" id="ARBA00023152"/>
    </source>
</evidence>
<feature type="active site" description="Electrophile" evidence="9">
    <location>
        <position position="94"/>
    </location>
</feature>
<keyword evidence="12" id="KW-1185">Reference proteome</keyword>
<reference evidence="11 12" key="1">
    <citation type="submission" date="2019-03" db="EMBL/GenBank/DDBJ databases">
        <title>Genomic Encyclopedia of Type Strains, Phase IV (KMG-IV): sequencing the most valuable type-strain genomes for metagenomic binning, comparative biology and taxonomic classification.</title>
        <authorList>
            <person name="Goeker M."/>
        </authorList>
    </citation>
    <scope>NUCLEOTIDE SEQUENCE [LARGE SCALE GENOMIC DNA]</scope>
    <source>
        <strain evidence="11 12">DSM 24455</strain>
    </source>
</reference>
<protein>
    <recommendedName>
        <fullName evidence="4 9">Triosephosphate isomerase</fullName>
        <shortName evidence="9">TIM</shortName>
        <shortName evidence="9">TPI</shortName>
        <ecNumber evidence="3 9">5.3.1.1</ecNumber>
    </recommendedName>
    <alternativeName>
        <fullName evidence="9">Triose-phosphate isomerase</fullName>
    </alternativeName>
</protein>
<evidence type="ECO:0000256" key="4">
    <source>
        <dbReference type="ARBA" id="ARBA00019397"/>
    </source>
</evidence>
<evidence type="ECO:0000313" key="12">
    <source>
        <dbReference type="Proteomes" id="UP000295325"/>
    </source>
</evidence>
<dbReference type="InterPro" id="IPR022896">
    <property type="entry name" value="TrioseP_Isoase_bac/euk"/>
</dbReference>
<dbReference type="Pfam" id="PF00121">
    <property type="entry name" value="TIM"/>
    <property type="match status" value="1"/>
</dbReference>
<dbReference type="CDD" id="cd00311">
    <property type="entry name" value="TIM"/>
    <property type="match status" value="1"/>
</dbReference>
<name>A0A4V3ERZ1_9CLOT</name>
<dbReference type="FunFam" id="3.20.20.70:FF:000016">
    <property type="entry name" value="Triosephosphate isomerase"/>
    <property type="match status" value="1"/>
</dbReference>
<dbReference type="PANTHER" id="PTHR21139:SF42">
    <property type="entry name" value="TRIOSEPHOSPHATE ISOMERASE"/>
    <property type="match status" value="1"/>
</dbReference>